<gene>
    <name evidence="1" type="ORF">NCI00_22600</name>
</gene>
<organism evidence="1 2">
    <name type="scientific">Runella salmonicolor</name>
    <dbReference type="NCBI Taxonomy" id="2950278"/>
    <lineage>
        <taxon>Bacteria</taxon>
        <taxon>Pseudomonadati</taxon>
        <taxon>Bacteroidota</taxon>
        <taxon>Cytophagia</taxon>
        <taxon>Cytophagales</taxon>
        <taxon>Spirosomataceae</taxon>
        <taxon>Runella</taxon>
    </lineage>
</organism>
<accession>A0ABT1FXQ8</accession>
<evidence type="ECO:0000313" key="1">
    <source>
        <dbReference type="EMBL" id="MCP1385247.1"/>
    </source>
</evidence>
<dbReference type="Proteomes" id="UP001204772">
    <property type="component" value="Unassembled WGS sequence"/>
</dbReference>
<proteinExistence type="predicted"/>
<protein>
    <submittedName>
        <fullName evidence="1">Uncharacterized protein</fullName>
    </submittedName>
</protein>
<reference evidence="1 2" key="1">
    <citation type="submission" date="2022-06" db="EMBL/GenBank/DDBJ databases">
        <title>Runella sp. S5 genome sequencing.</title>
        <authorList>
            <person name="Park S."/>
        </authorList>
    </citation>
    <scope>NUCLEOTIDE SEQUENCE [LARGE SCALE GENOMIC DNA]</scope>
    <source>
        <strain evidence="1 2">S5</strain>
    </source>
</reference>
<keyword evidence="2" id="KW-1185">Reference proteome</keyword>
<evidence type="ECO:0000313" key="2">
    <source>
        <dbReference type="Proteomes" id="UP001204772"/>
    </source>
</evidence>
<dbReference type="EMBL" id="JAMZEL010000011">
    <property type="protein sequence ID" value="MCP1385247.1"/>
    <property type="molecule type" value="Genomic_DNA"/>
</dbReference>
<name>A0ABT1FXQ8_9BACT</name>
<comment type="caution">
    <text evidence="1">The sequence shown here is derived from an EMBL/GenBank/DDBJ whole genome shotgun (WGS) entry which is preliminary data.</text>
</comment>
<dbReference type="RefSeq" id="WP_253531519.1">
    <property type="nucleotide sequence ID" value="NZ_JAMZEL010000011.1"/>
</dbReference>
<sequence>MEYFIVTLTYRFIDVEGPPTYKDFIVTTSDKITFYEFFHSSKYQIEGYQVVGVSTPAAIPKTVAESLLAYQKATPPLPIYGQ</sequence>